<sequence length="1126" mass="123727">MLSDKYDGVLAAIKEQDNKLSDVRRKADSAEASSTTKEVQDIKKDLKELERHNRKLNLQFHGIRKTDHENLLEKVNAVAASIQMPALTGSDVTAIHRLPSRSDKIPGIIVRFSRQSVRDTLLHGRKKLRDAKSEVMIKENLTKQTRTLFWEAKQWARENDVRFVWCTNDKVLMRRRDGFPAILVKITADESRLTEVPKSPGLDEIPRAVESPISGVIIKSACVETDGLLGALETWTQKKKPSDRSRFESTRVSSEIRAVTEGRTSEDNHSESTDRKPGVQAKPPESHHGKVSEAGHERIAMDSASATKNKRPAKKPKRHRKADAPASKTLLEPVAGAAVGAAAVSTASTAQPIEEIDKQASCSSGLGTPTASPGLDAPAIALSPTTAAPNEATQGPKAGAYSSCLPIREGAERQSASDAFADREPGAVNAAGVTSADAIGGQVKDASPSSRAVQHSAAVPENPDPTSPGATCAFATARAANTKWTSAVSLLGEGATPSAPHTMPPCGSVHQQSPLGSSPEAVGSPKAEINALLWLNSPSSLMSTDLLSGTPSSQVRVDPIQSSAPAPRRPVTQRKEQFARVSAGTQSRVKSVEESEALDKLRDLILVQRDQTVAVPVPTKARLFWTVVAFLSVLFLALAAAALISFGVRRSRTDATPTGNRFCRSSGCLDHADTVGLSDISDGLHKSSPCVHFDRFIFWVWESRHERNNHALSITKRPERMYKACLANRPSDDSIVLEHLLGFMQSSGFGFPAEKVSESYYSFPLKSLTELAYNWALPLWFYVDVVFPQSVGSRTLTLRPTAFGDLYASIYEVITEYEDVNVWFFDTLVKTFYRGSIGASFHEFTRGSKILQKAVFRNLSQLTKSMYHVSALLQIERWPHFVVNTTIPDWLEALQPFWNVDPHISQEVPYRNLLVSMNALFRTYMARDIYLHVHLWLVQILGVLACNDLFDGLRRLPERGEFAQKALCSVEVAVNYNAIFSSGKRAQLHPSERADIMRRLRNVHAITVSKVSSAMGARLAWLLENMKPVVWLPGSYASEERLLRLYGTEENNATTDEGTFGDRWLCRAASYQQSSTYLDERSADASVFRTDSSIVTSHNVVSQAISLSIALLKVPFYYPNASSAIF</sequence>
<gene>
    <name evidence="1" type="ORF">HPB49_007357</name>
</gene>
<comment type="caution">
    <text evidence="1">The sequence shown here is derived from an EMBL/GenBank/DDBJ whole genome shotgun (WGS) entry which is preliminary data.</text>
</comment>
<reference evidence="1" key="1">
    <citation type="submission" date="2020-05" db="EMBL/GenBank/DDBJ databases">
        <title>Large-scale comparative analyses of tick genomes elucidate their genetic diversity and vector capacities.</title>
        <authorList>
            <person name="Jia N."/>
            <person name="Wang J."/>
            <person name="Shi W."/>
            <person name="Du L."/>
            <person name="Sun Y."/>
            <person name="Zhan W."/>
            <person name="Jiang J."/>
            <person name="Wang Q."/>
            <person name="Zhang B."/>
            <person name="Ji P."/>
            <person name="Sakyi L.B."/>
            <person name="Cui X."/>
            <person name="Yuan T."/>
            <person name="Jiang B."/>
            <person name="Yang W."/>
            <person name="Lam T.T.-Y."/>
            <person name="Chang Q."/>
            <person name="Ding S."/>
            <person name="Wang X."/>
            <person name="Zhu J."/>
            <person name="Ruan X."/>
            <person name="Zhao L."/>
            <person name="Wei J."/>
            <person name="Que T."/>
            <person name="Du C."/>
            <person name="Cheng J."/>
            <person name="Dai P."/>
            <person name="Han X."/>
            <person name="Huang E."/>
            <person name="Gao Y."/>
            <person name="Liu J."/>
            <person name="Shao H."/>
            <person name="Ye R."/>
            <person name="Li L."/>
            <person name="Wei W."/>
            <person name="Wang X."/>
            <person name="Wang C."/>
            <person name="Yang T."/>
            <person name="Huo Q."/>
            <person name="Li W."/>
            <person name="Guo W."/>
            <person name="Chen H."/>
            <person name="Zhou L."/>
            <person name="Ni X."/>
            <person name="Tian J."/>
            <person name="Zhou Y."/>
            <person name="Sheng Y."/>
            <person name="Liu T."/>
            <person name="Pan Y."/>
            <person name="Xia L."/>
            <person name="Li J."/>
            <person name="Zhao F."/>
            <person name="Cao W."/>
        </authorList>
    </citation>
    <scope>NUCLEOTIDE SEQUENCE</scope>
    <source>
        <strain evidence="1">Dsil-2018</strain>
    </source>
</reference>
<name>A0ACB8D3V5_DERSI</name>
<evidence type="ECO:0000313" key="1">
    <source>
        <dbReference type="EMBL" id="KAH7959023.1"/>
    </source>
</evidence>
<protein>
    <submittedName>
        <fullName evidence="1">Uncharacterized protein</fullName>
    </submittedName>
</protein>
<organism evidence="1 2">
    <name type="scientific">Dermacentor silvarum</name>
    <name type="common">Tick</name>
    <dbReference type="NCBI Taxonomy" id="543639"/>
    <lineage>
        <taxon>Eukaryota</taxon>
        <taxon>Metazoa</taxon>
        <taxon>Ecdysozoa</taxon>
        <taxon>Arthropoda</taxon>
        <taxon>Chelicerata</taxon>
        <taxon>Arachnida</taxon>
        <taxon>Acari</taxon>
        <taxon>Parasitiformes</taxon>
        <taxon>Ixodida</taxon>
        <taxon>Ixodoidea</taxon>
        <taxon>Ixodidae</taxon>
        <taxon>Rhipicephalinae</taxon>
        <taxon>Dermacentor</taxon>
    </lineage>
</organism>
<accession>A0ACB8D3V5</accession>
<proteinExistence type="predicted"/>
<evidence type="ECO:0000313" key="2">
    <source>
        <dbReference type="Proteomes" id="UP000821865"/>
    </source>
</evidence>
<dbReference type="EMBL" id="CM023472">
    <property type="protein sequence ID" value="KAH7959023.1"/>
    <property type="molecule type" value="Genomic_DNA"/>
</dbReference>
<dbReference type="Proteomes" id="UP000821865">
    <property type="component" value="Chromosome 3"/>
</dbReference>
<keyword evidence="2" id="KW-1185">Reference proteome</keyword>